<proteinExistence type="predicted"/>
<dbReference type="InterPro" id="IPR008397">
    <property type="entry name" value="Alginate_lyase_dom"/>
</dbReference>
<organism evidence="5 6">
    <name type="scientific">Mariniflexile litorale</name>
    <dbReference type="NCBI Taxonomy" id="3045158"/>
    <lineage>
        <taxon>Bacteria</taxon>
        <taxon>Pseudomonadati</taxon>
        <taxon>Bacteroidota</taxon>
        <taxon>Flavobacteriia</taxon>
        <taxon>Flavobacteriales</taxon>
        <taxon>Flavobacteriaceae</taxon>
        <taxon>Mariniflexile</taxon>
    </lineage>
</organism>
<feature type="domain" description="Alginate lyase" evidence="4">
    <location>
        <begin position="210"/>
        <end position="426"/>
    </location>
</feature>
<dbReference type="RefSeq" id="WP_308993894.1">
    <property type="nucleotide sequence ID" value="NZ_CP155618.1"/>
</dbReference>
<dbReference type="Proteomes" id="UP001224325">
    <property type="component" value="Chromosome"/>
</dbReference>
<evidence type="ECO:0000256" key="2">
    <source>
        <dbReference type="ARBA" id="ARBA00023239"/>
    </source>
</evidence>
<evidence type="ECO:0000256" key="3">
    <source>
        <dbReference type="SAM" id="SignalP"/>
    </source>
</evidence>
<dbReference type="Gene3D" id="2.60.40.10">
    <property type="entry name" value="Immunoglobulins"/>
    <property type="match status" value="1"/>
</dbReference>
<evidence type="ECO:0000259" key="4">
    <source>
        <dbReference type="Pfam" id="PF05426"/>
    </source>
</evidence>
<dbReference type="SUPFAM" id="SSF48230">
    <property type="entry name" value="Chondroitin AC/alginate lyase"/>
    <property type="match status" value="1"/>
</dbReference>
<dbReference type="Pfam" id="PF05426">
    <property type="entry name" value="Alginate_lyase"/>
    <property type="match status" value="1"/>
</dbReference>
<evidence type="ECO:0000256" key="1">
    <source>
        <dbReference type="ARBA" id="ARBA00022729"/>
    </source>
</evidence>
<accession>A0AAU7EAM5</accession>
<dbReference type="InterPro" id="IPR008929">
    <property type="entry name" value="Chondroitin_lyas"/>
</dbReference>
<feature type="signal peptide" evidence="3">
    <location>
        <begin position="1"/>
        <end position="30"/>
    </location>
</feature>
<gene>
    <name evidence="5" type="ORF">QLS71_012135</name>
</gene>
<name>A0AAU7EAM5_9FLAO</name>
<dbReference type="KEGG" id="mlil:QLS71_012135"/>
<dbReference type="Gene3D" id="1.50.10.100">
    <property type="entry name" value="Chondroitin AC/alginate lyase"/>
    <property type="match status" value="1"/>
</dbReference>
<dbReference type="PROSITE" id="PS51257">
    <property type="entry name" value="PROKAR_LIPOPROTEIN"/>
    <property type="match status" value="1"/>
</dbReference>
<keyword evidence="2 5" id="KW-0456">Lyase</keyword>
<keyword evidence="6" id="KW-1185">Reference proteome</keyword>
<protein>
    <submittedName>
        <fullName evidence="5">Alginate lyase family protein</fullName>
    </submittedName>
</protein>
<evidence type="ECO:0000313" key="6">
    <source>
        <dbReference type="Proteomes" id="UP001224325"/>
    </source>
</evidence>
<dbReference type="GO" id="GO:0016829">
    <property type="term" value="F:lyase activity"/>
    <property type="evidence" value="ECO:0007669"/>
    <property type="project" value="UniProtKB-KW"/>
</dbReference>
<dbReference type="GO" id="GO:0042597">
    <property type="term" value="C:periplasmic space"/>
    <property type="evidence" value="ECO:0007669"/>
    <property type="project" value="InterPro"/>
</dbReference>
<evidence type="ECO:0000313" key="5">
    <source>
        <dbReference type="EMBL" id="XBL13074.1"/>
    </source>
</evidence>
<keyword evidence="1 3" id="KW-0732">Signal</keyword>
<dbReference type="InterPro" id="IPR013783">
    <property type="entry name" value="Ig-like_fold"/>
</dbReference>
<dbReference type="EMBL" id="CP155618">
    <property type="protein sequence ID" value="XBL13074.1"/>
    <property type="molecule type" value="Genomic_DNA"/>
</dbReference>
<reference evidence="5" key="1">
    <citation type="submission" date="2024-04" db="EMBL/GenBank/DDBJ databases">
        <title>Mariniflexile litorale, isolated from the shallow sediments of the Sea of Japan.</title>
        <authorList>
            <person name="Romanenko L."/>
            <person name="Isaeva M."/>
        </authorList>
    </citation>
    <scope>NUCLEOTIDE SEQUENCE [LARGE SCALE GENOMIC DNA]</scope>
    <source>
        <strain evidence="5">KMM 9835</strain>
    </source>
</reference>
<dbReference type="AlphaFoldDB" id="A0AAU7EAM5"/>
<feature type="chain" id="PRO_5043313482" evidence="3">
    <location>
        <begin position="31"/>
        <end position="514"/>
    </location>
</feature>
<sequence>MIINKMKIKIRTNQYVMVMALLVSVMLACANDDTGISETQVTIDAVATDDILDAQERAQVTQTISGSASGGYVEDGNAVAIIVNGVTYSTTLSSGIFSAEVSTRDIVKDTDKRIVVLVTSITQTGNDVVKGTSKLVTIDGEVELKEFTHPGLLVNQDAFNRIKAKVDAGTEPWISGWNKLITNPHASLNYNPSPVVKLIRGGGSREEPESDNYSTAFNDAAAAFQTAIRWKVTGDDAYADKSIQILNAWASTCESISGDSNRALAAGIYGYQFANAAEIMRDYEGWSVEDFTDFKKWIVDVFYTVSKDFIDTHYNTCLSHYWANWDLANIANILSISVLIENEEMYDFALNYLKTGDGNGNLNKAIYYIHPDGLGQLQESGRDQGHALLCVGFFGDLARMAYNQGEDLFAYDDNRILKGAEYAAKYNVASLSVPYEPYNNCDNVNQTVISDVGRGNERPIWENLYNHYVVKMGYDSPYLKFAAETYRAEGGGGDYGPNSGGFDSLGFGTLLYSE</sequence>